<sequence>MSAPKKSADGENPPPRAALPKKAEAAKPAPKDKVQANPNSLVDRASGSVKSVSRDLHPGHSVHARGHNPDEVVHILAHIHVGGNHRNGSGMFAVAHWAKFLEERGVLAVESSLKDSAGFVRGLIHR</sequence>
<name>A0A6J6ZWE9_9ZZZZ</name>
<accession>A0A6J6ZWE9</accession>
<organism evidence="2">
    <name type="scientific">freshwater metagenome</name>
    <dbReference type="NCBI Taxonomy" id="449393"/>
    <lineage>
        <taxon>unclassified sequences</taxon>
        <taxon>metagenomes</taxon>
        <taxon>ecological metagenomes</taxon>
    </lineage>
</organism>
<reference evidence="2" key="1">
    <citation type="submission" date="2020-05" db="EMBL/GenBank/DDBJ databases">
        <authorList>
            <person name="Chiriac C."/>
            <person name="Salcher M."/>
            <person name="Ghai R."/>
            <person name="Kavagutti S V."/>
        </authorList>
    </citation>
    <scope>NUCLEOTIDE SEQUENCE</scope>
</reference>
<proteinExistence type="predicted"/>
<feature type="region of interest" description="Disordered" evidence="1">
    <location>
        <begin position="1"/>
        <end position="67"/>
    </location>
</feature>
<protein>
    <submittedName>
        <fullName evidence="2">Unannotated protein</fullName>
    </submittedName>
</protein>
<dbReference type="EMBL" id="CAFABK010000011">
    <property type="protein sequence ID" value="CAB4824600.1"/>
    <property type="molecule type" value="Genomic_DNA"/>
</dbReference>
<feature type="compositionally biased region" description="Basic and acidic residues" evidence="1">
    <location>
        <begin position="21"/>
        <end position="34"/>
    </location>
</feature>
<dbReference type="AlphaFoldDB" id="A0A6J6ZWE9"/>
<evidence type="ECO:0000313" key="2">
    <source>
        <dbReference type="EMBL" id="CAB4824600.1"/>
    </source>
</evidence>
<evidence type="ECO:0000256" key="1">
    <source>
        <dbReference type="SAM" id="MobiDB-lite"/>
    </source>
</evidence>
<gene>
    <name evidence="2" type="ORF">UFOPK3204_00391</name>
</gene>